<dbReference type="CDD" id="cd00076">
    <property type="entry name" value="HFD_SF"/>
    <property type="match status" value="1"/>
</dbReference>
<dbReference type="InterPro" id="IPR019473">
    <property type="entry name" value="TFIID_su8_C"/>
</dbReference>
<dbReference type="Gene3D" id="1.10.20.10">
    <property type="entry name" value="Histone, subunit A"/>
    <property type="match status" value="1"/>
</dbReference>
<feature type="domain" description="Transcription factor TFIID subunit 8 C-terminal" evidence="9">
    <location>
        <begin position="232"/>
        <end position="277"/>
    </location>
</feature>
<comment type="subcellular location">
    <subcellularLocation>
        <location evidence="1">Nucleus</location>
    </subcellularLocation>
</comment>
<dbReference type="Pfam" id="PF07524">
    <property type="entry name" value="Bromo_TP"/>
    <property type="match status" value="1"/>
</dbReference>
<evidence type="ECO:0000256" key="7">
    <source>
        <dbReference type="SAM" id="MobiDB-lite"/>
    </source>
</evidence>
<keyword evidence="6" id="KW-0539">Nucleus</keyword>
<evidence type="ECO:0000256" key="3">
    <source>
        <dbReference type="ARBA" id="ARBA00017307"/>
    </source>
</evidence>
<gene>
    <name evidence="10" type="ORF">MCHLO_10822</name>
</gene>
<feature type="region of interest" description="Disordered" evidence="7">
    <location>
        <begin position="337"/>
        <end position="361"/>
    </location>
</feature>
<dbReference type="InterPro" id="IPR037818">
    <property type="entry name" value="TAF8"/>
</dbReference>
<evidence type="ECO:0000259" key="8">
    <source>
        <dbReference type="Pfam" id="PF07524"/>
    </source>
</evidence>
<evidence type="ECO:0000256" key="5">
    <source>
        <dbReference type="ARBA" id="ARBA00023163"/>
    </source>
</evidence>
<keyword evidence="5" id="KW-0804">Transcription</keyword>
<organism evidence="10 11">
    <name type="scientific">Mycena chlorophos</name>
    <name type="common">Agaric fungus</name>
    <name type="synonym">Agaricus chlorophos</name>
    <dbReference type="NCBI Taxonomy" id="658473"/>
    <lineage>
        <taxon>Eukaryota</taxon>
        <taxon>Fungi</taxon>
        <taxon>Dikarya</taxon>
        <taxon>Basidiomycota</taxon>
        <taxon>Agaricomycotina</taxon>
        <taxon>Agaricomycetes</taxon>
        <taxon>Agaricomycetidae</taxon>
        <taxon>Agaricales</taxon>
        <taxon>Marasmiineae</taxon>
        <taxon>Mycenaceae</taxon>
        <taxon>Mycena</taxon>
    </lineage>
</organism>
<dbReference type="PANTHER" id="PTHR46469:SF1">
    <property type="entry name" value="TRANSCRIPTION INITIATION FACTOR TFIID SUBUNIT 8"/>
    <property type="match status" value="1"/>
</dbReference>
<dbReference type="EMBL" id="DF848493">
    <property type="protein sequence ID" value="GAT53927.1"/>
    <property type="molecule type" value="Genomic_DNA"/>
</dbReference>
<accession>A0ABQ0LS88</accession>
<keyword evidence="4" id="KW-0805">Transcription regulation</keyword>
<name>A0ABQ0LS88_MYCCL</name>
<dbReference type="InterPro" id="IPR009072">
    <property type="entry name" value="Histone-fold"/>
</dbReference>
<feature type="compositionally biased region" description="Basic residues" evidence="7">
    <location>
        <begin position="185"/>
        <end position="194"/>
    </location>
</feature>
<dbReference type="InterPro" id="IPR006565">
    <property type="entry name" value="BTP"/>
</dbReference>
<evidence type="ECO:0000259" key="9">
    <source>
        <dbReference type="Pfam" id="PF10406"/>
    </source>
</evidence>
<evidence type="ECO:0000256" key="1">
    <source>
        <dbReference type="ARBA" id="ARBA00004123"/>
    </source>
</evidence>
<proteinExistence type="inferred from homology"/>
<keyword evidence="11" id="KW-1185">Reference proteome</keyword>
<protein>
    <recommendedName>
        <fullName evidence="3">Transcription initiation factor TFIID subunit 8</fullName>
    </recommendedName>
</protein>
<evidence type="ECO:0000256" key="6">
    <source>
        <dbReference type="ARBA" id="ARBA00023242"/>
    </source>
</evidence>
<reference evidence="10" key="1">
    <citation type="submission" date="2014-09" db="EMBL/GenBank/DDBJ databases">
        <title>Genome sequence of the luminous mushroom Mycena chlorophos for searching fungal bioluminescence genes.</title>
        <authorList>
            <person name="Tanaka Y."/>
            <person name="Kasuga D."/>
            <person name="Oba Y."/>
            <person name="Hase S."/>
            <person name="Sato K."/>
            <person name="Oba Y."/>
            <person name="Sakakibara Y."/>
        </authorList>
    </citation>
    <scope>NUCLEOTIDE SEQUENCE</scope>
</reference>
<comment type="similarity">
    <text evidence="2">Belongs to the TAF8 family.</text>
</comment>
<evidence type="ECO:0000256" key="4">
    <source>
        <dbReference type="ARBA" id="ARBA00023015"/>
    </source>
</evidence>
<sequence>MATFYPYQPQIAVPPPVPYNSYAPYTPQTPTYNPQPGVVGLQTPTPGQYTPQGIPGYPQSYFGVAGAAAVGIYGQPALPNVKPPTPPPPEQPATPDLTSITPEVASGTLKRVLVSELRDAGFASAQPQALERIEREVVAFIQTLYERAHQYANLSTRAAAIPTDLLLACDEVGLGPEQLRPFRAKMKRRKKKHTVPSVPTLLPAPSRAPSPVRLPSDDDVMPIIPMTLRGLPHSVPKIPPKHTYLRTMADPPKRAAIPTLEKKLETAGLVQTSLKNLMADPPKRAAIPTLEKKLETAGLVQTSLKNLMVATADAKGQEEGELLGHIVNSETAIHPRKRWKLSQSSSRKSRSRHTVRTSIAS</sequence>
<dbReference type="Proteomes" id="UP000815677">
    <property type="component" value="Unassembled WGS sequence"/>
</dbReference>
<evidence type="ECO:0000313" key="11">
    <source>
        <dbReference type="Proteomes" id="UP000815677"/>
    </source>
</evidence>
<feature type="region of interest" description="Disordered" evidence="7">
    <location>
        <begin position="185"/>
        <end position="218"/>
    </location>
</feature>
<feature type="domain" description="Bromodomain associated" evidence="8">
    <location>
        <begin position="106"/>
        <end position="174"/>
    </location>
</feature>
<dbReference type="Pfam" id="PF10406">
    <property type="entry name" value="TAF8_C"/>
    <property type="match status" value="1"/>
</dbReference>
<evidence type="ECO:0000313" key="10">
    <source>
        <dbReference type="EMBL" id="GAT53927.1"/>
    </source>
</evidence>
<dbReference type="PANTHER" id="PTHR46469">
    <property type="entry name" value="TRANSCRIPTION INITIATION FACTOR TFIID SUBUNIT 8"/>
    <property type="match status" value="1"/>
</dbReference>
<evidence type="ECO:0000256" key="2">
    <source>
        <dbReference type="ARBA" id="ARBA00008767"/>
    </source>
</evidence>